<dbReference type="Gene3D" id="3.20.20.100">
    <property type="entry name" value="NADP-dependent oxidoreductase domain"/>
    <property type="match status" value="1"/>
</dbReference>
<sequence length="252" mass="27958">MSTNNENNSVKVVLFTDNLMHTGPSVVASKSDSAALNELEISVNETINLGLGLESTSYDSETSTLEIKDFRDRRDLGFKDCSQDLEVTDTLMLNFDSCEILGKSGTLNINDAFRQFWGGVSELSGKGLFKQLGVSDFPLSFLEKMKSEGMKLPVINQLRAPDCSGLPQELLAFAEQNDILLYSHSDSEYELHQDFLTSLAKNENLRRAIPGLDGSDTIPTIHSKTVLKYIVGIKDRSIIRSKGFITNFNVEF</sequence>
<dbReference type="SUPFAM" id="SSF51430">
    <property type="entry name" value="NAD(P)-linked oxidoreductase"/>
    <property type="match status" value="1"/>
</dbReference>
<evidence type="ECO:0000256" key="1">
    <source>
        <dbReference type="ARBA" id="ARBA00005006"/>
    </source>
</evidence>
<dbReference type="GO" id="GO:0017109">
    <property type="term" value="C:glutamate-cysteine ligase complex"/>
    <property type="evidence" value="ECO:0007669"/>
    <property type="project" value="TreeGrafter"/>
</dbReference>
<dbReference type="Proteomes" id="UP000187429">
    <property type="component" value="Unassembled WGS sequence"/>
</dbReference>
<reference evidence="10" key="1">
    <citation type="submission" date="2017-01" db="EMBL/GenBank/DDBJ databases">
        <authorList>
            <person name="Wang Y."/>
            <person name="White M."/>
            <person name="Kvist S."/>
            <person name="Moncalvo J.-M."/>
        </authorList>
    </citation>
    <scope>NUCLEOTIDE SEQUENCE [LARGE SCALE GENOMIC DNA]</scope>
    <source>
        <strain evidence="10">ID-206-W2</strain>
    </source>
</reference>
<dbReference type="GO" id="GO:0006750">
    <property type="term" value="P:glutathione biosynthetic process"/>
    <property type="evidence" value="ECO:0007669"/>
    <property type="project" value="UniProtKB-UniPathway"/>
</dbReference>
<dbReference type="GO" id="GO:0016874">
    <property type="term" value="F:ligase activity"/>
    <property type="evidence" value="ECO:0007669"/>
    <property type="project" value="UniProtKB-KW"/>
</dbReference>
<evidence type="ECO:0000256" key="7">
    <source>
        <dbReference type="ARBA" id="ARBA00031732"/>
    </source>
</evidence>
<organism evidence="9 10">
    <name type="scientific">Smittium culicis</name>
    <dbReference type="NCBI Taxonomy" id="133412"/>
    <lineage>
        <taxon>Eukaryota</taxon>
        <taxon>Fungi</taxon>
        <taxon>Fungi incertae sedis</taxon>
        <taxon>Zoopagomycota</taxon>
        <taxon>Kickxellomycotina</taxon>
        <taxon>Harpellomycetes</taxon>
        <taxon>Harpellales</taxon>
        <taxon>Legeriomycetaceae</taxon>
        <taxon>Smittium</taxon>
    </lineage>
</organism>
<dbReference type="InterPro" id="IPR036812">
    <property type="entry name" value="NAD(P)_OxRdtase_dom_sf"/>
</dbReference>
<dbReference type="UniPathway" id="UPA00142">
    <property type="reaction ID" value="UER00209"/>
</dbReference>
<dbReference type="GO" id="GO:0035226">
    <property type="term" value="F:glutamate-cysteine ligase catalytic subunit binding"/>
    <property type="evidence" value="ECO:0007669"/>
    <property type="project" value="InterPro"/>
</dbReference>
<evidence type="ECO:0000256" key="4">
    <source>
        <dbReference type="ARBA" id="ARBA00022684"/>
    </source>
</evidence>
<dbReference type="PANTHER" id="PTHR13295">
    <property type="entry name" value="GLUTAMATE CYSTEINE LIGASE REGULATORY SUBUNIT"/>
    <property type="match status" value="1"/>
</dbReference>
<protein>
    <recommendedName>
        <fullName evidence="7">GCS light chain</fullName>
    </recommendedName>
    <alternativeName>
        <fullName evidence="5">Gamma-ECS regulatory subunit</fullName>
    </alternativeName>
    <alternativeName>
        <fullName evidence="8">Gamma-glutamylcysteine synthetase regulatory subunit</fullName>
    </alternativeName>
    <alternativeName>
        <fullName evidence="6">Glutamate--cysteine ligase modifier subunit</fullName>
    </alternativeName>
</protein>
<keyword evidence="4" id="KW-0317">Glutathione biosynthesis</keyword>
<proteinExistence type="inferred from homology"/>
<evidence type="ECO:0000256" key="3">
    <source>
        <dbReference type="ARBA" id="ARBA00011532"/>
    </source>
</evidence>
<dbReference type="OrthoDB" id="5596051at2759"/>
<dbReference type="AlphaFoldDB" id="A0A1R1XHM2"/>
<keyword evidence="9" id="KW-0436">Ligase</keyword>
<name>A0A1R1XHM2_9FUNG</name>
<evidence type="ECO:0000256" key="8">
    <source>
        <dbReference type="ARBA" id="ARBA00032926"/>
    </source>
</evidence>
<evidence type="ECO:0000256" key="5">
    <source>
        <dbReference type="ARBA" id="ARBA00030406"/>
    </source>
</evidence>
<evidence type="ECO:0000256" key="6">
    <source>
        <dbReference type="ARBA" id="ARBA00031154"/>
    </source>
</evidence>
<evidence type="ECO:0000256" key="2">
    <source>
        <dbReference type="ARBA" id="ARBA00008612"/>
    </source>
</evidence>
<comment type="subunit">
    <text evidence="3">Heterodimer of a catalytic heavy chain and a regulatory light chain.</text>
</comment>
<evidence type="ECO:0000313" key="9">
    <source>
        <dbReference type="EMBL" id="OMJ14120.1"/>
    </source>
</evidence>
<comment type="pathway">
    <text evidence="1">Sulfur metabolism; glutathione biosynthesis; glutathione from L-cysteine and L-glutamate: step 1/2.</text>
</comment>
<dbReference type="InterPro" id="IPR032963">
    <property type="entry name" value="Gclm"/>
</dbReference>
<gene>
    <name evidence="9" type="ORF">AYI69_g8724</name>
</gene>
<dbReference type="EMBL" id="LSSM01004784">
    <property type="protein sequence ID" value="OMJ14120.1"/>
    <property type="molecule type" value="Genomic_DNA"/>
</dbReference>
<comment type="caution">
    <text evidence="9">The sequence shown here is derived from an EMBL/GenBank/DDBJ whole genome shotgun (WGS) entry which is preliminary data.</text>
</comment>
<accession>A0A1R1XHM2</accession>
<keyword evidence="10" id="KW-1185">Reference proteome</keyword>
<dbReference type="PANTHER" id="PTHR13295:SF4">
    <property type="entry name" value="GLUTAMATE--CYSTEINE LIGASE REGULATORY SUBUNIT"/>
    <property type="match status" value="1"/>
</dbReference>
<comment type="similarity">
    <text evidence="2">Belongs to the aldo/keto reductase family. Glutamate--cysteine ligase light chain subfamily.</text>
</comment>
<evidence type="ECO:0000313" key="10">
    <source>
        <dbReference type="Proteomes" id="UP000187429"/>
    </source>
</evidence>
<dbReference type="GO" id="GO:0030234">
    <property type="term" value="F:enzyme regulator activity"/>
    <property type="evidence" value="ECO:0007669"/>
    <property type="project" value="TreeGrafter"/>
</dbReference>